<evidence type="ECO:0000256" key="2">
    <source>
        <dbReference type="ARBA" id="ARBA00022723"/>
    </source>
</evidence>
<dbReference type="PANTHER" id="PTHR37302">
    <property type="entry name" value="SLR1116 PROTEIN"/>
    <property type="match status" value="1"/>
</dbReference>
<dbReference type="RefSeq" id="WP_016114926.1">
    <property type="nucleotide sequence ID" value="NZ_CP189809.1"/>
</dbReference>
<evidence type="ECO:0000256" key="3">
    <source>
        <dbReference type="PIRSR" id="PIRSR607837-1"/>
    </source>
</evidence>
<keyword evidence="2 3" id="KW-0479">Metal-binding</keyword>
<organism evidence="4 5">
    <name type="scientific">Bacillus pseudomycoides</name>
    <dbReference type="NCBI Taxonomy" id="64104"/>
    <lineage>
        <taxon>Bacteria</taxon>
        <taxon>Bacillati</taxon>
        <taxon>Bacillota</taxon>
        <taxon>Bacilli</taxon>
        <taxon>Bacillales</taxon>
        <taxon>Bacillaceae</taxon>
        <taxon>Bacillus</taxon>
        <taxon>Bacillus cereus group</taxon>
    </lineage>
</organism>
<protein>
    <submittedName>
        <fullName evidence="4">Damage-inducible protein DinB</fullName>
    </submittedName>
</protein>
<dbReference type="AlphaFoldDB" id="A0A1Y3MIG0"/>
<reference evidence="4 5" key="1">
    <citation type="submission" date="2017-02" db="EMBL/GenBank/DDBJ databases">
        <title>Bacillus pseudomycoides isolate FSL K6-0042.</title>
        <authorList>
            <person name="Kovac J."/>
        </authorList>
    </citation>
    <scope>NUCLEOTIDE SEQUENCE [LARGE SCALE GENOMIC DNA]</scope>
    <source>
        <strain evidence="4 5">FSL K6-0042</strain>
    </source>
</reference>
<dbReference type="PANTHER" id="PTHR37302:SF3">
    <property type="entry name" value="DAMAGE-INDUCIBLE PROTEIN DINB"/>
    <property type="match status" value="1"/>
</dbReference>
<dbReference type="Pfam" id="PF05163">
    <property type="entry name" value="DinB"/>
    <property type="match status" value="1"/>
</dbReference>
<comment type="caution">
    <text evidence="4">The sequence shown here is derived from an EMBL/GenBank/DDBJ whole genome shotgun (WGS) entry which is preliminary data.</text>
</comment>
<accession>A0A1Y3MIG0</accession>
<dbReference type="GO" id="GO:0046872">
    <property type="term" value="F:metal ion binding"/>
    <property type="evidence" value="ECO:0007669"/>
    <property type="project" value="UniProtKB-KW"/>
</dbReference>
<name>A0A1Y3MIG0_9BACI</name>
<feature type="binding site" evidence="3">
    <location>
        <position position="123"/>
    </location>
    <ligand>
        <name>a divalent metal cation</name>
        <dbReference type="ChEBI" id="CHEBI:60240"/>
    </ligand>
</feature>
<dbReference type="InterPro" id="IPR007837">
    <property type="entry name" value="DinB"/>
</dbReference>
<comment type="similarity">
    <text evidence="1">Belongs to the DinB family.</text>
</comment>
<feature type="binding site" evidence="3">
    <location>
        <position position="44"/>
    </location>
    <ligand>
        <name>a divalent metal cation</name>
        <dbReference type="ChEBI" id="CHEBI:60240"/>
    </ligand>
</feature>
<gene>
    <name evidence="4" type="ORF">BW425_03930</name>
</gene>
<evidence type="ECO:0000313" key="5">
    <source>
        <dbReference type="Proteomes" id="UP000195321"/>
    </source>
</evidence>
<feature type="binding site" evidence="3">
    <location>
        <position position="127"/>
    </location>
    <ligand>
        <name>a divalent metal cation</name>
        <dbReference type="ChEBI" id="CHEBI:60240"/>
    </ligand>
</feature>
<dbReference type="InterPro" id="IPR034660">
    <property type="entry name" value="DinB/YfiT-like"/>
</dbReference>
<evidence type="ECO:0000256" key="1">
    <source>
        <dbReference type="ARBA" id="ARBA00008635"/>
    </source>
</evidence>
<evidence type="ECO:0000313" key="4">
    <source>
        <dbReference type="EMBL" id="OUM50239.1"/>
    </source>
</evidence>
<proteinExistence type="inferred from homology"/>
<sequence length="161" mass="19037">METLFRYNWQVRDQWFEWCKQLSEEDLLCKRVGRVGGILETLFHIVDVEYSWIRALQGKADFELKFEDYRTLEKVKQLSDSFRTKMEAFTQTWSSNLEDKILAASWTDETFKYGEVLRHVVAHEIHHIGQLSIWARELNLQPVSANLIRRGLMIEAGNSIL</sequence>
<dbReference type="Gene3D" id="1.20.120.450">
    <property type="entry name" value="dinb family like domain"/>
    <property type="match status" value="1"/>
</dbReference>
<dbReference type="EMBL" id="MWPX01000002">
    <property type="protein sequence ID" value="OUM50239.1"/>
    <property type="molecule type" value="Genomic_DNA"/>
</dbReference>
<dbReference type="SUPFAM" id="SSF109854">
    <property type="entry name" value="DinB/YfiT-like putative metalloenzymes"/>
    <property type="match status" value="1"/>
</dbReference>
<dbReference type="Proteomes" id="UP000195321">
    <property type="component" value="Unassembled WGS sequence"/>
</dbReference>